<dbReference type="Proteomes" id="UP000005426">
    <property type="component" value="Unassembled WGS sequence"/>
</dbReference>
<evidence type="ECO:0000313" key="1">
    <source>
        <dbReference type="EMBL" id="EHK41902.1"/>
    </source>
</evidence>
<sequence>MDSDVSALMIGTFGGNARDDFGKDAGTRRCLLLDIVMQGRKRESRCRLFQMPAEILADIVDFLADDKSALACLALVNSDCRYLARSCQFAEIHFDYSHQSRQLLLHLAEEALRETDLTTRTFPIGRCVRSVIFASRPECVMACYEELHNSIFSERASSYSEEQRAKLQEAAKAHYITLRNIATLVVTCAMPNLEVFTWKDPFSVDDNFLKHVSRCSAQHIRLQRVKLDKPWRMEPPLAPALWPLRSLDFDVELAYGWDAGQLESEVVQEHTSTEELENPISGFFETLFQRCAATLESLSWQHMGFWSKSTISLGHSPLSFPLLRYLRLGSVSLSPRAFSLLLSSPLKHLELPTSLGRLAESLVACEPLRDLQSLIIPTLPPQSQACMHIAGFIKQHKHVHKLFVHEHNTTHMDRLVVPILAEGGFNNLRCLSLAWGGEGVSDLTTPHVFHIPEAAIMTLGTIVSLERLSLRAGNNFGWRNQWLIDHDKLRQHLRTLSRLKMLALVRDTYPISLSSHIDVENYYSLRLAGESERVDARAREDLDIDETSSVVDTHDMIENQQDEEEESEAEAEIWERAHRNRMLAQAEAYAAVFPALDWVLCGQRPMGFHVDLANHVSHKKAIPLTQHRDECYTFLKRTFGISE</sequence>
<reference evidence="1 2" key="1">
    <citation type="journal article" date="2011" name="Genome Biol.">
        <title>Comparative genome sequence analysis underscores mycoparasitism as the ancestral life style of Trichoderma.</title>
        <authorList>
            <person name="Kubicek C.P."/>
            <person name="Herrera-Estrella A."/>
            <person name="Seidl-Seiboth V."/>
            <person name="Martinez D.A."/>
            <person name="Druzhinina I.S."/>
            <person name="Thon M."/>
            <person name="Zeilinger S."/>
            <person name="Casas-Flores S."/>
            <person name="Horwitz B.A."/>
            <person name="Mukherjee P.K."/>
            <person name="Mukherjee M."/>
            <person name="Kredics L."/>
            <person name="Alcaraz L.D."/>
            <person name="Aerts A."/>
            <person name="Antal Z."/>
            <person name="Atanasova L."/>
            <person name="Cervantes-Badillo M.G."/>
            <person name="Challacombe J."/>
            <person name="Chertkov O."/>
            <person name="McCluskey K."/>
            <person name="Coulpier F."/>
            <person name="Deshpande N."/>
            <person name="von Doehren H."/>
            <person name="Ebbole D.J."/>
            <person name="Esquivel-Naranjo E.U."/>
            <person name="Fekete E."/>
            <person name="Flipphi M."/>
            <person name="Glaser F."/>
            <person name="Gomez-Rodriguez E.Y."/>
            <person name="Gruber S."/>
            <person name="Han C."/>
            <person name="Henrissat B."/>
            <person name="Hermosa R."/>
            <person name="Hernandez-Onate M."/>
            <person name="Karaffa L."/>
            <person name="Kosti I."/>
            <person name="Le Crom S."/>
            <person name="Lindquist E."/>
            <person name="Lucas S."/>
            <person name="Luebeck M."/>
            <person name="Luebeck P.S."/>
            <person name="Margeot A."/>
            <person name="Metz B."/>
            <person name="Misra M."/>
            <person name="Nevalainen H."/>
            <person name="Omann M."/>
            <person name="Packer N."/>
            <person name="Perrone G."/>
            <person name="Uresti-Rivera E.E."/>
            <person name="Salamov A."/>
            <person name="Schmoll M."/>
            <person name="Seiboth B."/>
            <person name="Shapiro H."/>
            <person name="Sukno S."/>
            <person name="Tamayo-Ramos J.A."/>
            <person name="Tisch D."/>
            <person name="Wiest A."/>
            <person name="Wilkinson H.H."/>
            <person name="Zhang M."/>
            <person name="Coutinho P.M."/>
            <person name="Kenerley C.M."/>
            <person name="Monte E."/>
            <person name="Baker S.E."/>
            <person name="Grigoriev I.V."/>
        </authorList>
    </citation>
    <scope>NUCLEOTIDE SEQUENCE [LARGE SCALE GENOMIC DNA]</scope>
    <source>
        <strain evidence="2">ATCC 20476 / IMI 206040</strain>
    </source>
</reference>
<evidence type="ECO:0008006" key="3">
    <source>
        <dbReference type="Google" id="ProtNLM"/>
    </source>
</evidence>
<dbReference type="EMBL" id="ABDG02000027">
    <property type="protein sequence ID" value="EHK41902.1"/>
    <property type="molecule type" value="Genomic_DNA"/>
</dbReference>
<dbReference type="OMA" id="RCSAQHI"/>
<dbReference type="HOGENOM" id="CLU_027349_0_0_1"/>
<accession>G9P985</accession>
<proteinExistence type="predicted"/>
<name>G9P985_HYPAI</name>
<protein>
    <recommendedName>
        <fullName evidence="3">F-box domain-containing protein</fullName>
    </recommendedName>
</protein>
<comment type="caution">
    <text evidence="1">The sequence shown here is derived from an EMBL/GenBank/DDBJ whole genome shotgun (WGS) entry which is preliminary data.</text>
</comment>
<dbReference type="RefSeq" id="XP_013940153.1">
    <property type="nucleotide sequence ID" value="XM_014084678.1"/>
</dbReference>
<organism evidence="1 2">
    <name type="scientific">Hypocrea atroviridis (strain ATCC 20476 / IMI 206040)</name>
    <name type="common">Trichoderma atroviride</name>
    <dbReference type="NCBI Taxonomy" id="452589"/>
    <lineage>
        <taxon>Eukaryota</taxon>
        <taxon>Fungi</taxon>
        <taxon>Dikarya</taxon>
        <taxon>Ascomycota</taxon>
        <taxon>Pezizomycotina</taxon>
        <taxon>Sordariomycetes</taxon>
        <taxon>Hypocreomycetidae</taxon>
        <taxon>Hypocreales</taxon>
        <taxon>Hypocreaceae</taxon>
        <taxon>Trichoderma</taxon>
    </lineage>
</organism>
<dbReference type="KEGG" id="tatv:25779816"/>
<gene>
    <name evidence="1" type="ORF">TRIATDRAFT_287311</name>
</gene>
<dbReference type="GeneID" id="25779816"/>
<dbReference type="eggNOG" id="ENOG502SPF4">
    <property type="taxonomic scope" value="Eukaryota"/>
</dbReference>
<dbReference type="AlphaFoldDB" id="G9P985"/>
<keyword evidence="2" id="KW-1185">Reference proteome</keyword>
<evidence type="ECO:0000313" key="2">
    <source>
        <dbReference type="Proteomes" id="UP000005426"/>
    </source>
</evidence>
<dbReference type="OrthoDB" id="3257981at2759"/>
<dbReference type="SUPFAM" id="SSF52047">
    <property type="entry name" value="RNI-like"/>
    <property type="match status" value="1"/>
</dbReference>